<evidence type="ECO:0000313" key="1">
    <source>
        <dbReference type="EMBL" id="ETP10491.1"/>
    </source>
</evidence>
<comment type="caution">
    <text evidence="1">The sequence shown here is derived from an EMBL/GenBank/DDBJ whole genome shotgun (WGS) entry which is preliminary data.</text>
</comment>
<dbReference type="Proteomes" id="UP000018958">
    <property type="component" value="Unassembled WGS sequence"/>
</dbReference>
<evidence type="ECO:0000313" key="2">
    <source>
        <dbReference type="Proteomes" id="UP000018958"/>
    </source>
</evidence>
<proteinExistence type="predicted"/>
<gene>
    <name evidence="1" type="ORF">F441_13893</name>
</gene>
<sequence length="137" mass="15031">MKKKCPIMNTSHFLQPLSLWLLEDGMLQRQNVACGKWKMAMWLYCFKEGLRCSFHMALQSLSLAVCTFLAVSCRGVVLDLRCCVSSSRTCRGLGFPFGIGIFNGGRGDNTIGAMLVLGCVKYACEGLAKDASVPFFG</sequence>
<accession>W2WJ18</accession>
<organism evidence="1 2">
    <name type="scientific">Phytophthora nicotianae CJ01A1</name>
    <dbReference type="NCBI Taxonomy" id="1317063"/>
    <lineage>
        <taxon>Eukaryota</taxon>
        <taxon>Sar</taxon>
        <taxon>Stramenopiles</taxon>
        <taxon>Oomycota</taxon>
        <taxon>Peronosporomycetes</taxon>
        <taxon>Peronosporales</taxon>
        <taxon>Peronosporaceae</taxon>
        <taxon>Phytophthora</taxon>
    </lineage>
</organism>
<name>W2WJ18_PHYNI</name>
<reference evidence="1 2" key="1">
    <citation type="submission" date="2013-11" db="EMBL/GenBank/DDBJ databases">
        <title>The Genome Sequence of Phytophthora parasitica CJ01A1.</title>
        <authorList>
            <consortium name="The Broad Institute Genomics Platform"/>
            <person name="Russ C."/>
            <person name="Tyler B."/>
            <person name="Panabieres F."/>
            <person name="Shan W."/>
            <person name="Tripathy S."/>
            <person name="Grunwald N."/>
            <person name="Machado M."/>
            <person name="Johnson C.S."/>
            <person name="Walker B."/>
            <person name="Young S.K."/>
            <person name="Zeng Q."/>
            <person name="Gargeya S."/>
            <person name="Fitzgerald M."/>
            <person name="Haas B."/>
            <person name="Abouelleil A."/>
            <person name="Allen A.W."/>
            <person name="Alvarado L."/>
            <person name="Arachchi H.M."/>
            <person name="Berlin A.M."/>
            <person name="Chapman S.B."/>
            <person name="Gainer-Dewar J."/>
            <person name="Goldberg J."/>
            <person name="Griggs A."/>
            <person name="Gujja S."/>
            <person name="Hansen M."/>
            <person name="Howarth C."/>
            <person name="Imamovic A."/>
            <person name="Ireland A."/>
            <person name="Larimer J."/>
            <person name="McCowan C."/>
            <person name="Murphy C."/>
            <person name="Pearson M."/>
            <person name="Poon T.W."/>
            <person name="Priest M."/>
            <person name="Roberts A."/>
            <person name="Saif S."/>
            <person name="Shea T."/>
            <person name="Sisk P."/>
            <person name="Sykes S."/>
            <person name="Wortman J."/>
            <person name="Nusbaum C."/>
            <person name="Birren B."/>
        </authorList>
    </citation>
    <scope>NUCLEOTIDE SEQUENCE [LARGE SCALE GENOMIC DNA]</scope>
    <source>
        <strain evidence="1 2">CJ01A1</strain>
    </source>
</reference>
<dbReference type="AlphaFoldDB" id="W2WJ18"/>
<protein>
    <submittedName>
        <fullName evidence="1">Uncharacterized protein</fullName>
    </submittedName>
</protein>
<dbReference type="EMBL" id="ANIX01002751">
    <property type="protein sequence ID" value="ETP10491.1"/>
    <property type="molecule type" value="Genomic_DNA"/>
</dbReference>